<dbReference type="GO" id="GO:0016151">
    <property type="term" value="F:nickel cation binding"/>
    <property type="evidence" value="ECO:0007669"/>
    <property type="project" value="UniProtKB-UniRule"/>
</dbReference>
<dbReference type="PANTHER" id="PTHR33643:SF1">
    <property type="entry name" value="UREASE ACCESSORY PROTEIN D"/>
    <property type="match status" value="1"/>
</dbReference>
<accession>A0A964DXB9</accession>
<dbReference type="Pfam" id="PF01774">
    <property type="entry name" value="UreD"/>
    <property type="match status" value="1"/>
</dbReference>
<evidence type="ECO:0000256" key="3">
    <source>
        <dbReference type="HAMAP-Rule" id="MF_01384"/>
    </source>
</evidence>
<dbReference type="PANTHER" id="PTHR33643">
    <property type="entry name" value="UREASE ACCESSORY PROTEIN D"/>
    <property type="match status" value="1"/>
</dbReference>
<dbReference type="AlphaFoldDB" id="A0A964DXB9"/>
<evidence type="ECO:0000256" key="1">
    <source>
        <dbReference type="ARBA" id="ARBA00007177"/>
    </source>
</evidence>
<comment type="subcellular location">
    <subcellularLocation>
        <location evidence="3">Cytoplasm</location>
    </subcellularLocation>
</comment>
<comment type="function">
    <text evidence="3">Required for maturation of urease via the functional incorporation of the urease nickel metallocenter.</text>
</comment>
<keyword evidence="2 3" id="KW-0143">Chaperone</keyword>
<comment type="similarity">
    <text evidence="1 3">Belongs to the UreD family.</text>
</comment>
<sequence length="285" mass="30530">MDSAQLTYSARAQRAYGRLRVAFNRRGTDTVLAVLRQEGCFKARHPRPEPGGIPETVLLNTSGGITGGDDLAAVIEAGPGSHFVTTTQAAERYYRASPASPPATIRSNLTIAEGALLEWLPQETILFDRCKLDRTLTVDMAADARFLGVESLIFGRQAMGETVQDISLRDRIVIRHGGKLILHDATRLDGEVATLMGRASTFADARAMATIVAVRPDAGDFVEPLRAALGPGLLPDHSLEAGVSAWNGLVLARLLATDGANLRRAVMTGLDILRGGAALPRVWQL</sequence>
<dbReference type="InterPro" id="IPR002669">
    <property type="entry name" value="UreD"/>
</dbReference>
<dbReference type="HAMAP" id="MF_01384">
    <property type="entry name" value="UreD"/>
    <property type="match status" value="1"/>
</dbReference>
<dbReference type="EMBL" id="JAESVB010000001">
    <property type="protein sequence ID" value="MCB8874125.1"/>
    <property type="molecule type" value="Genomic_DNA"/>
</dbReference>
<name>A0A964DXB9_9PROT</name>
<protein>
    <recommendedName>
        <fullName evidence="3">Urease accessory protein UreD</fullName>
    </recommendedName>
</protein>
<dbReference type="RefSeq" id="WP_227319777.1">
    <property type="nucleotide sequence ID" value="NZ_JAESVB010000001.1"/>
</dbReference>
<evidence type="ECO:0000256" key="2">
    <source>
        <dbReference type="ARBA" id="ARBA00023186"/>
    </source>
</evidence>
<evidence type="ECO:0000313" key="5">
    <source>
        <dbReference type="Proteomes" id="UP000708298"/>
    </source>
</evidence>
<reference evidence="4" key="2">
    <citation type="submission" date="2021-01" db="EMBL/GenBank/DDBJ databases">
        <authorList>
            <person name="Mieszkin S."/>
            <person name="Pouder E."/>
            <person name="Alain K."/>
        </authorList>
    </citation>
    <scope>NUCLEOTIDE SEQUENCE</scope>
    <source>
        <strain evidence="4">HW T2.11</strain>
    </source>
</reference>
<keyword evidence="3" id="KW-0963">Cytoplasm</keyword>
<evidence type="ECO:0000313" key="4">
    <source>
        <dbReference type="EMBL" id="MCB8874125.1"/>
    </source>
</evidence>
<dbReference type="Proteomes" id="UP000708298">
    <property type="component" value="Unassembled WGS sequence"/>
</dbReference>
<gene>
    <name evidence="3" type="primary">ureD</name>
    <name evidence="4" type="ORF">ASILVAE211_02940</name>
</gene>
<keyword evidence="5" id="KW-1185">Reference proteome</keyword>
<keyword evidence="3" id="KW-0996">Nickel insertion</keyword>
<organism evidence="4 5">
    <name type="scientific">Acidisoma silvae</name>
    <dbReference type="NCBI Taxonomy" id="2802396"/>
    <lineage>
        <taxon>Bacteria</taxon>
        <taxon>Pseudomonadati</taxon>
        <taxon>Pseudomonadota</taxon>
        <taxon>Alphaproteobacteria</taxon>
        <taxon>Acetobacterales</taxon>
        <taxon>Acidocellaceae</taxon>
        <taxon>Acidisoma</taxon>
    </lineage>
</organism>
<dbReference type="GO" id="GO:0005737">
    <property type="term" value="C:cytoplasm"/>
    <property type="evidence" value="ECO:0007669"/>
    <property type="project" value="UniProtKB-SubCell"/>
</dbReference>
<proteinExistence type="inferred from homology"/>
<comment type="caution">
    <text evidence="4">The sequence shown here is derived from an EMBL/GenBank/DDBJ whole genome shotgun (WGS) entry which is preliminary data.</text>
</comment>
<comment type="subunit">
    <text evidence="3">UreD, UreF and UreG form a complex that acts as a GTP-hydrolysis-dependent molecular chaperone, activating the urease apoprotein by helping to assemble the nickel containing metallocenter of UreC. The UreE protein probably delivers the nickel.</text>
</comment>
<reference evidence="4" key="1">
    <citation type="journal article" date="2021" name="Microorganisms">
        <title>Acidisoma silvae sp. nov. and Acidisomacellulosilytica sp. nov., Two Acidophilic Bacteria Isolated from Decaying Wood, Hydrolyzing Cellulose and Producing Poly-3-hydroxybutyrate.</title>
        <authorList>
            <person name="Mieszkin S."/>
            <person name="Pouder E."/>
            <person name="Uroz S."/>
            <person name="Simon-Colin C."/>
            <person name="Alain K."/>
        </authorList>
    </citation>
    <scope>NUCLEOTIDE SEQUENCE</scope>
    <source>
        <strain evidence="4">HW T2.11</strain>
    </source>
</reference>